<feature type="transmembrane region" description="Helical" evidence="6">
    <location>
        <begin position="324"/>
        <end position="346"/>
    </location>
</feature>
<feature type="region of interest" description="Disordered" evidence="5">
    <location>
        <begin position="54"/>
        <end position="99"/>
    </location>
</feature>
<keyword evidence="3 6" id="KW-1133">Transmembrane helix</keyword>
<keyword evidence="4 6" id="KW-0472">Membrane</keyword>
<sequence length="435" mass="48695">MATVGVEAHDQALSMSNNATGQFDALAWLEPLMVLTTMVATLIITRRRDCSVFTATPESSPRRSEDGLLQDKDEYASDSDDSLQLLGRRSPSPGAKQWPSRAPYAIAVFNRILAKFPFLVELFYWILNYAAYRFSKVAAAAFHSRKAGKAVVELAQSHGISILKFEHESPAKAFFFIKEVDVQHFILANHPGVMTVLNQIYSLIHIPGTVLFISWYYYSAPNHSTFAVVRRCMNCANFAAFAVFAIFPCMPPRLLPKSFGFVDTVHQAHAESVWVGDGKSVNQLAAMPSLHFTYALTVGCTFLYHSGLVQRVLQRSNSRERRSLFGMAGFTVAGVLYPMLVLLVIVATANHYYLDAVAATFSVLVCFLGNPFPPASKKKTLTSVFQIGNRVWLLLMPLERLVLRILMLEKPVPTTGESNRRRRRYVRESNRPEDV</sequence>
<gene>
    <name evidence="8" type="ORF">LTR77_011182</name>
</gene>
<dbReference type="GeneID" id="89932501"/>
<dbReference type="InterPro" id="IPR052185">
    <property type="entry name" value="IPC_Synthase-Related"/>
</dbReference>
<dbReference type="InterPro" id="IPR026841">
    <property type="entry name" value="Aur1/Ipt1"/>
</dbReference>
<dbReference type="GO" id="GO:0016020">
    <property type="term" value="C:membrane"/>
    <property type="evidence" value="ECO:0007669"/>
    <property type="project" value="UniProtKB-SubCell"/>
</dbReference>
<feature type="transmembrane region" description="Helical" evidence="6">
    <location>
        <begin position="284"/>
        <end position="304"/>
    </location>
</feature>
<evidence type="ECO:0000256" key="2">
    <source>
        <dbReference type="ARBA" id="ARBA00022692"/>
    </source>
</evidence>
<accession>A0AAV9NTD1</accession>
<dbReference type="Proteomes" id="UP001337655">
    <property type="component" value="Unassembled WGS sequence"/>
</dbReference>
<evidence type="ECO:0000313" key="9">
    <source>
        <dbReference type="Proteomes" id="UP001337655"/>
    </source>
</evidence>
<comment type="subcellular location">
    <subcellularLocation>
        <location evidence="1">Membrane</location>
        <topology evidence="1">Multi-pass membrane protein</topology>
    </subcellularLocation>
</comment>
<name>A0AAV9NTD1_9PEZI</name>
<feature type="transmembrane region" description="Helical" evidence="6">
    <location>
        <begin position="104"/>
        <end position="127"/>
    </location>
</feature>
<proteinExistence type="predicted"/>
<evidence type="ECO:0000256" key="3">
    <source>
        <dbReference type="ARBA" id="ARBA00022989"/>
    </source>
</evidence>
<protein>
    <recommendedName>
        <fullName evidence="7">Inositolphosphotransferase Aur1/Ipt1 domain-containing protein</fullName>
    </recommendedName>
</protein>
<dbReference type="CDD" id="cd03386">
    <property type="entry name" value="PAP2_Aur1_like"/>
    <property type="match status" value="1"/>
</dbReference>
<feature type="transmembrane region" description="Helical" evidence="6">
    <location>
        <begin position="200"/>
        <end position="218"/>
    </location>
</feature>
<evidence type="ECO:0000256" key="5">
    <source>
        <dbReference type="SAM" id="MobiDB-lite"/>
    </source>
</evidence>
<feature type="domain" description="Inositolphosphotransferase Aur1/Ipt1" evidence="7">
    <location>
        <begin position="181"/>
        <end position="305"/>
    </location>
</feature>
<dbReference type="RefSeq" id="XP_064653442.1">
    <property type="nucleotide sequence ID" value="XM_064808393.1"/>
</dbReference>
<dbReference type="EMBL" id="JAVRRT010000034">
    <property type="protein sequence ID" value="KAK5162810.1"/>
    <property type="molecule type" value="Genomic_DNA"/>
</dbReference>
<feature type="transmembrane region" description="Helical" evidence="6">
    <location>
        <begin position="25"/>
        <end position="44"/>
    </location>
</feature>
<feature type="region of interest" description="Disordered" evidence="5">
    <location>
        <begin position="414"/>
        <end position="435"/>
    </location>
</feature>
<evidence type="ECO:0000256" key="1">
    <source>
        <dbReference type="ARBA" id="ARBA00004141"/>
    </source>
</evidence>
<keyword evidence="9" id="KW-1185">Reference proteome</keyword>
<comment type="caution">
    <text evidence="8">The sequence shown here is derived from an EMBL/GenBank/DDBJ whole genome shotgun (WGS) entry which is preliminary data.</text>
</comment>
<evidence type="ECO:0000256" key="4">
    <source>
        <dbReference type="ARBA" id="ARBA00023136"/>
    </source>
</evidence>
<feature type="transmembrane region" description="Helical" evidence="6">
    <location>
        <begin position="352"/>
        <end position="372"/>
    </location>
</feature>
<dbReference type="PANTHER" id="PTHR31310">
    <property type="match status" value="1"/>
</dbReference>
<feature type="compositionally biased region" description="Basic and acidic residues" evidence="5">
    <location>
        <begin position="426"/>
        <end position="435"/>
    </location>
</feature>
<evidence type="ECO:0000256" key="6">
    <source>
        <dbReference type="SAM" id="Phobius"/>
    </source>
</evidence>
<organism evidence="8 9">
    <name type="scientific">Saxophila tyrrhenica</name>
    <dbReference type="NCBI Taxonomy" id="1690608"/>
    <lineage>
        <taxon>Eukaryota</taxon>
        <taxon>Fungi</taxon>
        <taxon>Dikarya</taxon>
        <taxon>Ascomycota</taxon>
        <taxon>Pezizomycotina</taxon>
        <taxon>Dothideomycetes</taxon>
        <taxon>Dothideomycetidae</taxon>
        <taxon>Mycosphaerellales</taxon>
        <taxon>Extremaceae</taxon>
        <taxon>Saxophila</taxon>
    </lineage>
</organism>
<feature type="compositionally biased region" description="Basic and acidic residues" evidence="5">
    <location>
        <begin position="60"/>
        <end position="75"/>
    </location>
</feature>
<reference evidence="8 9" key="1">
    <citation type="submission" date="2023-08" db="EMBL/GenBank/DDBJ databases">
        <title>Black Yeasts Isolated from many extreme environments.</title>
        <authorList>
            <person name="Coleine C."/>
            <person name="Stajich J.E."/>
            <person name="Selbmann L."/>
        </authorList>
    </citation>
    <scope>NUCLEOTIDE SEQUENCE [LARGE SCALE GENOMIC DNA]</scope>
    <source>
        <strain evidence="8 9">CCFEE 5935</strain>
    </source>
</reference>
<dbReference type="Pfam" id="PF14378">
    <property type="entry name" value="PAP2_3"/>
    <property type="match status" value="1"/>
</dbReference>
<dbReference type="AlphaFoldDB" id="A0AAV9NTD1"/>
<dbReference type="PANTHER" id="PTHR31310:SF10">
    <property type="entry name" value="INOSITOLPHOSPHOTRANSFERASE AUR1_IPT1 DOMAIN-CONTAINING PROTEIN"/>
    <property type="match status" value="1"/>
</dbReference>
<feature type="transmembrane region" description="Helical" evidence="6">
    <location>
        <begin position="238"/>
        <end position="255"/>
    </location>
</feature>
<evidence type="ECO:0000313" key="8">
    <source>
        <dbReference type="EMBL" id="KAK5162810.1"/>
    </source>
</evidence>
<keyword evidence="2 6" id="KW-0812">Transmembrane</keyword>
<evidence type="ECO:0000259" key="7">
    <source>
        <dbReference type="Pfam" id="PF14378"/>
    </source>
</evidence>